<dbReference type="GO" id="GO:0005634">
    <property type="term" value="C:nucleus"/>
    <property type="evidence" value="ECO:0007669"/>
    <property type="project" value="UniProtKB-SubCell"/>
</dbReference>
<evidence type="ECO:0000256" key="2">
    <source>
        <dbReference type="ARBA" id="ARBA00022723"/>
    </source>
</evidence>
<dbReference type="InterPro" id="IPR013909">
    <property type="entry name" value="NuBaID_C"/>
</dbReference>
<evidence type="ECO:0000313" key="9">
    <source>
        <dbReference type="EMBL" id="VEU43399.1"/>
    </source>
</evidence>
<dbReference type="GO" id="GO:0008270">
    <property type="term" value="F:zinc ion binding"/>
    <property type="evidence" value="ECO:0007669"/>
    <property type="project" value="UniProtKB-KW"/>
</dbReference>
<sequence>MVTISLTNETIESANGRSRNTNSSATSSNPSDKKIVEILNTTRGPASVLNRKEYEKRLLTFSASTYYAKPPSLSPLFCARFGWENVDKDMLVCSSCGAALAITLNSKLSAKTFDKLCHAYRTKIVCNHDTNCPFRLSSVDELHSLESSEELDSVEVENDEDDSEHASLDVPVYMGQVLPEDSVRLLECYRPAKIMKQKSKVLIDAIRSLSCATNIGTTDENGNGAGDDRNTWGYPRLQIPTKIRQIDSDSKLTKALGCGDISILALTLLGWNPIPNKTGKKSAGTVSLGCPFCLSIMTVNPEHQQQQQPQQLQEELEGSDNSDARQSDRTTKRQRMSCRNLNPLEAHRHYCPYKVGFPKKSSDSNPVWKIILERLRKECHENDVHKCTKIREEATGVPATGFDKSIEKVRRILRAGIAPKEIDLNA</sequence>
<feature type="compositionally biased region" description="Low complexity" evidence="6">
    <location>
        <begin position="13"/>
        <end position="30"/>
    </location>
</feature>
<dbReference type="AlphaFoldDB" id="A0A448ZMY6"/>
<keyword evidence="2" id="KW-0479">Metal-binding</keyword>
<accession>A0A448ZMY6</accession>
<gene>
    <name evidence="9" type="ORF">PSNMU_V1.4_AUG-EV-PASAV3_0104210</name>
</gene>
<evidence type="ECO:0000256" key="3">
    <source>
        <dbReference type="ARBA" id="ARBA00022771"/>
    </source>
</evidence>
<reference evidence="9 10" key="1">
    <citation type="submission" date="2019-01" db="EMBL/GenBank/DDBJ databases">
        <authorList>
            <person name="Ferrante I. M."/>
        </authorList>
    </citation>
    <scope>NUCLEOTIDE SEQUENCE [LARGE SCALE GENOMIC DNA]</scope>
    <source>
        <strain evidence="9 10">B856</strain>
    </source>
</reference>
<keyword evidence="3" id="KW-0863">Zinc-finger</keyword>
<evidence type="ECO:0000256" key="5">
    <source>
        <dbReference type="ARBA" id="ARBA00023242"/>
    </source>
</evidence>
<feature type="domain" description="NuBaID C-terminal" evidence="8">
    <location>
        <begin position="264"/>
        <end position="384"/>
    </location>
</feature>
<keyword evidence="5" id="KW-0539">Nucleus</keyword>
<evidence type="ECO:0000259" key="7">
    <source>
        <dbReference type="Pfam" id="PF07967"/>
    </source>
</evidence>
<evidence type="ECO:0008006" key="11">
    <source>
        <dbReference type="Google" id="ProtNLM"/>
    </source>
</evidence>
<evidence type="ECO:0000256" key="1">
    <source>
        <dbReference type="ARBA" id="ARBA00004123"/>
    </source>
</evidence>
<feature type="compositionally biased region" description="Low complexity" evidence="6">
    <location>
        <begin position="301"/>
        <end position="313"/>
    </location>
</feature>
<name>A0A448ZMY6_9STRA</name>
<organism evidence="9 10">
    <name type="scientific">Pseudo-nitzschia multistriata</name>
    <dbReference type="NCBI Taxonomy" id="183589"/>
    <lineage>
        <taxon>Eukaryota</taxon>
        <taxon>Sar</taxon>
        <taxon>Stramenopiles</taxon>
        <taxon>Ochrophyta</taxon>
        <taxon>Bacillariophyta</taxon>
        <taxon>Bacillariophyceae</taxon>
        <taxon>Bacillariophycidae</taxon>
        <taxon>Bacillariales</taxon>
        <taxon>Bacillariaceae</taxon>
        <taxon>Pseudo-nitzschia</taxon>
    </lineage>
</organism>
<evidence type="ECO:0000256" key="4">
    <source>
        <dbReference type="ARBA" id="ARBA00022833"/>
    </source>
</evidence>
<dbReference type="PANTHER" id="PTHR15835:SF6">
    <property type="entry name" value="ZINC FINGER C3HC-TYPE PROTEIN 1"/>
    <property type="match status" value="1"/>
</dbReference>
<dbReference type="OrthoDB" id="47511at2759"/>
<feature type="compositionally biased region" description="Polar residues" evidence="6">
    <location>
        <begin position="1"/>
        <end position="12"/>
    </location>
</feature>
<dbReference type="Pfam" id="PF08600">
    <property type="entry name" value="NuBaID_C"/>
    <property type="match status" value="1"/>
</dbReference>
<dbReference type="PANTHER" id="PTHR15835">
    <property type="entry name" value="NUCLEAR-INTERACTING PARTNER OF ALK"/>
    <property type="match status" value="1"/>
</dbReference>
<comment type="subcellular location">
    <subcellularLocation>
        <location evidence="1">Nucleus</location>
    </subcellularLocation>
</comment>
<feature type="region of interest" description="Disordered" evidence="6">
    <location>
        <begin position="301"/>
        <end position="337"/>
    </location>
</feature>
<dbReference type="EMBL" id="CAACVS010000540">
    <property type="protein sequence ID" value="VEU43399.1"/>
    <property type="molecule type" value="Genomic_DNA"/>
</dbReference>
<proteinExistence type="predicted"/>
<keyword evidence="4" id="KW-0862">Zinc</keyword>
<keyword evidence="10" id="KW-1185">Reference proteome</keyword>
<dbReference type="Pfam" id="PF07967">
    <property type="entry name" value="zf-C3HC"/>
    <property type="match status" value="1"/>
</dbReference>
<evidence type="ECO:0000256" key="6">
    <source>
        <dbReference type="SAM" id="MobiDB-lite"/>
    </source>
</evidence>
<feature type="domain" description="C3HC-type" evidence="7">
    <location>
        <begin position="49"/>
        <end position="143"/>
    </location>
</feature>
<dbReference type="InterPro" id="IPR012935">
    <property type="entry name" value="NuBaID_N"/>
</dbReference>
<dbReference type="Proteomes" id="UP000291116">
    <property type="component" value="Unassembled WGS sequence"/>
</dbReference>
<feature type="compositionally biased region" description="Basic and acidic residues" evidence="6">
    <location>
        <begin position="322"/>
        <end position="331"/>
    </location>
</feature>
<evidence type="ECO:0000313" key="10">
    <source>
        <dbReference type="Proteomes" id="UP000291116"/>
    </source>
</evidence>
<feature type="region of interest" description="Disordered" evidence="6">
    <location>
        <begin position="1"/>
        <end position="32"/>
    </location>
</feature>
<protein>
    <recommendedName>
        <fullName evidence="11">C3HC-type domain-containing protein</fullName>
    </recommendedName>
</protein>
<evidence type="ECO:0000259" key="8">
    <source>
        <dbReference type="Pfam" id="PF08600"/>
    </source>
</evidence>